<dbReference type="AlphaFoldDB" id="E9GHE7"/>
<dbReference type="OrthoDB" id="8053277at2759"/>
<gene>
    <name evidence="1" type="ORF">DAPPUDRAFT_317949</name>
</gene>
<keyword evidence="2" id="KW-1185">Reference proteome</keyword>
<evidence type="ECO:0000313" key="2">
    <source>
        <dbReference type="Proteomes" id="UP000000305"/>
    </source>
</evidence>
<proteinExistence type="predicted"/>
<organism evidence="1 2">
    <name type="scientific">Daphnia pulex</name>
    <name type="common">Water flea</name>
    <dbReference type="NCBI Taxonomy" id="6669"/>
    <lineage>
        <taxon>Eukaryota</taxon>
        <taxon>Metazoa</taxon>
        <taxon>Ecdysozoa</taxon>
        <taxon>Arthropoda</taxon>
        <taxon>Crustacea</taxon>
        <taxon>Branchiopoda</taxon>
        <taxon>Diplostraca</taxon>
        <taxon>Cladocera</taxon>
        <taxon>Anomopoda</taxon>
        <taxon>Daphniidae</taxon>
        <taxon>Daphnia</taxon>
    </lineage>
</organism>
<accession>E9GHE7</accession>
<dbReference type="HOGENOM" id="CLU_2160893_0_0_1"/>
<dbReference type="PhylomeDB" id="E9GHE7"/>
<reference evidence="1 2" key="1">
    <citation type="journal article" date="2011" name="Science">
        <title>The ecoresponsive genome of Daphnia pulex.</title>
        <authorList>
            <person name="Colbourne J.K."/>
            <person name="Pfrender M.E."/>
            <person name="Gilbert D."/>
            <person name="Thomas W.K."/>
            <person name="Tucker A."/>
            <person name="Oakley T.H."/>
            <person name="Tokishita S."/>
            <person name="Aerts A."/>
            <person name="Arnold G.J."/>
            <person name="Basu M.K."/>
            <person name="Bauer D.J."/>
            <person name="Caceres C.E."/>
            <person name="Carmel L."/>
            <person name="Casola C."/>
            <person name="Choi J.H."/>
            <person name="Detter J.C."/>
            <person name="Dong Q."/>
            <person name="Dusheyko S."/>
            <person name="Eads B.D."/>
            <person name="Frohlich T."/>
            <person name="Geiler-Samerotte K.A."/>
            <person name="Gerlach D."/>
            <person name="Hatcher P."/>
            <person name="Jogdeo S."/>
            <person name="Krijgsveld J."/>
            <person name="Kriventseva E.V."/>
            <person name="Kultz D."/>
            <person name="Laforsch C."/>
            <person name="Lindquist E."/>
            <person name="Lopez J."/>
            <person name="Manak J.R."/>
            <person name="Muller J."/>
            <person name="Pangilinan J."/>
            <person name="Patwardhan R.P."/>
            <person name="Pitluck S."/>
            <person name="Pritham E.J."/>
            <person name="Rechtsteiner A."/>
            <person name="Rho M."/>
            <person name="Rogozin I.B."/>
            <person name="Sakarya O."/>
            <person name="Salamov A."/>
            <person name="Schaack S."/>
            <person name="Shapiro H."/>
            <person name="Shiga Y."/>
            <person name="Skalitzky C."/>
            <person name="Smith Z."/>
            <person name="Souvorov A."/>
            <person name="Sung W."/>
            <person name="Tang Z."/>
            <person name="Tsuchiya D."/>
            <person name="Tu H."/>
            <person name="Vos H."/>
            <person name="Wang M."/>
            <person name="Wolf Y.I."/>
            <person name="Yamagata H."/>
            <person name="Yamada T."/>
            <person name="Ye Y."/>
            <person name="Shaw J.R."/>
            <person name="Andrews J."/>
            <person name="Crease T.J."/>
            <person name="Tang H."/>
            <person name="Lucas S.M."/>
            <person name="Robertson H.M."/>
            <person name="Bork P."/>
            <person name="Koonin E.V."/>
            <person name="Zdobnov E.M."/>
            <person name="Grigoriev I.V."/>
            <person name="Lynch M."/>
            <person name="Boore J.L."/>
        </authorList>
    </citation>
    <scope>NUCLEOTIDE SEQUENCE [LARGE SCALE GENOMIC DNA]</scope>
</reference>
<dbReference type="InParanoid" id="E9GHE7"/>
<dbReference type="KEGG" id="dpx:DAPPUDRAFT_317949"/>
<protein>
    <submittedName>
        <fullName evidence="1">Uncharacterized protein</fullName>
    </submittedName>
</protein>
<name>E9GHE7_DAPPU</name>
<dbReference type="EMBL" id="GL732544">
    <property type="protein sequence ID" value="EFX81180.1"/>
    <property type="molecule type" value="Genomic_DNA"/>
</dbReference>
<evidence type="ECO:0000313" key="1">
    <source>
        <dbReference type="EMBL" id="EFX81180.1"/>
    </source>
</evidence>
<sequence>MKYNRGLLINFLSVEHDKKTVSGIGEAKLLVSDVQGDVNLYATVNGSTLSGTMRRLLCVPGLIINLYSIGTVIDASVEVLFSNNTVSFSRDGTVIMERKRSQKEALYHLDI</sequence>
<dbReference type="Proteomes" id="UP000000305">
    <property type="component" value="Unassembled WGS sequence"/>
</dbReference>